<dbReference type="PRINTS" id="PR01609">
    <property type="entry name" value="CD36FAMILY"/>
</dbReference>
<dbReference type="KEGG" id="cfo:105249335"/>
<evidence type="ECO:0000256" key="9">
    <source>
        <dbReference type="ARBA" id="ARBA00023170"/>
    </source>
</evidence>
<keyword evidence="10" id="KW-0325">Glycoprotein</keyword>
<evidence type="ECO:0000313" key="15">
    <source>
        <dbReference type="Proteomes" id="UP000000311"/>
    </source>
</evidence>
<keyword evidence="9 14" id="KW-0675">Receptor</keyword>
<evidence type="ECO:0000313" key="14">
    <source>
        <dbReference type="EMBL" id="EFN70524.1"/>
    </source>
</evidence>
<name>E2A7Q6_CAMFO</name>
<reference evidence="14 15" key="1">
    <citation type="journal article" date="2010" name="Science">
        <title>Genomic comparison of the ants Camponotus floridanus and Harpegnathos saltator.</title>
        <authorList>
            <person name="Bonasio R."/>
            <person name="Zhang G."/>
            <person name="Ye C."/>
            <person name="Mutti N.S."/>
            <person name="Fang X."/>
            <person name="Qin N."/>
            <person name="Donahue G."/>
            <person name="Yang P."/>
            <person name="Li Q."/>
            <person name="Li C."/>
            <person name="Zhang P."/>
            <person name="Huang Z."/>
            <person name="Berger S.L."/>
            <person name="Reinberg D."/>
            <person name="Wang J."/>
            <person name="Liebig J."/>
        </authorList>
    </citation>
    <scope>NUCLEOTIDE SEQUENCE [LARGE SCALE GENOMIC DNA]</scope>
    <source>
        <strain evidence="15">C129</strain>
    </source>
</reference>
<dbReference type="OrthoDB" id="18585at2759"/>
<dbReference type="GO" id="GO:0005737">
    <property type="term" value="C:cytoplasm"/>
    <property type="evidence" value="ECO:0007669"/>
    <property type="project" value="TreeGrafter"/>
</dbReference>
<dbReference type="GO" id="GO:0005901">
    <property type="term" value="C:caveola"/>
    <property type="evidence" value="ECO:0007669"/>
    <property type="project" value="UniProtKB-SubCell"/>
</dbReference>
<keyword evidence="7 13" id="KW-0472">Membrane</keyword>
<dbReference type="InParanoid" id="E2A7Q6"/>
<evidence type="ECO:0000256" key="5">
    <source>
        <dbReference type="ARBA" id="ARBA00022692"/>
    </source>
</evidence>
<proteinExistence type="inferred from homology"/>
<evidence type="ECO:0000256" key="13">
    <source>
        <dbReference type="SAM" id="Phobius"/>
    </source>
</evidence>
<evidence type="ECO:0000256" key="2">
    <source>
        <dbReference type="ARBA" id="ARBA00004651"/>
    </source>
</evidence>
<dbReference type="PANTHER" id="PTHR11923:SF110">
    <property type="entry name" value="SCAVENGER RECEPTOR CLASS B MEMBER 1"/>
    <property type="match status" value="1"/>
</dbReference>
<keyword evidence="15" id="KW-1185">Reference proteome</keyword>
<dbReference type="AlphaFoldDB" id="E2A7Q6"/>
<evidence type="ECO:0000256" key="7">
    <source>
        <dbReference type="ARBA" id="ARBA00023136"/>
    </source>
</evidence>
<organism evidence="15">
    <name type="scientific">Camponotus floridanus</name>
    <name type="common">Florida carpenter ant</name>
    <dbReference type="NCBI Taxonomy" id="104421"/>
    <lineage>
        <taxon>Eukaryota</taxon>
        <taxon>Metazoa</taxon>
        <taxon>Ecdysozoa</taxon>
        <taxon>Arthropoda</taxon>
        <taxon>Hexapoda</taxon>
        <taxon>Insecta</taxon>
        <taxon>Pterygota</taxon>
        <taxon>Neoptera</taxon>
        <taxon>Endopterygota</taxon>
        <taxon>Hymenoptera</taxon>
        <taxon>Apocrita</taxon>
        <taxon>Aculeata</taxon>
        <taxon>Formicoidea</taxon>
        <taxon>Formicidae</taxon>
        <taxon>Formicinae</taxon>
        <taxon>Camponotus</taxon>
    </lineage>
</organism>
<evidence type="ECO:0000256" key="1">
    <source>
        <dbReference type="ARBA" id="ARBA00004189"/>
    </source>
</evidence>
<evidence type="ECO:0000256" key="4">
    <source>
        <dbReference type="ARBA" id="ARBA00022475"/>
    </source>
</evidence>
<comment type="subcellular location">
    <subcellularLocation>
        <location evidence="2">Cell membrane</location>
        <topology evidence="2">Multi-pass membrane protein</topology>
    </subcellularLocation>
    <subcellularLocation>
        <location evidence="1">Membrane</location>
        <location evidence="1">Caveola</location>
        <topology evidence="1">Multi-pass membrane protein</topology>
    </subcellularLocation>
</comment>
<dbReference type="PANTHER" id="PTHR11923">
    <property type="entry name" value="SCAVENGER RECEPTOR CLASS B TYPE-1 SR-B1"/>
    <property type="match status" value="1"/>
</dbReference>
<dbReference type="EMBL" id="GL437382">
    <property type="protein sequence ID" value="EFN70524.1"/>
    <property type="molecule type" value="Genomic_DNA"/>
</dbReference>
<accession>E2A7Q6</accession>
<protein>
    <recommendedName>
        <fullName evidence="11">Scavenger receptor class B member 1</fullName>
    </recommendedName>
    <alternativeName>
        <fullName evidence="12">SR-BI</fullName>
    </alternativeName>
</protein>
<gene>
    <name evidence="14" type="ORF">EAG_01232</name>
</gene>
<evidence type="ECO:0000256" key="10">
    <source>
        <dbReference type="ARBA" id="ARBA00023180"/>
    </source>
</evidence>
<dbReference type="Pfam" id="PF01130">
    <property type="entry name" value="CD36"/>
    <property type="match status" value="1"/>
</dbReference>
<keyword evidence="4" id="KW-1003">Cell membrane</keyword>
<evidence type="ECO:0000256" key="6">
    <source>
        <dbReference type="ARBA" id="ARBA00022989"/>
    </source>
</evidence>
<evidence type="ECO:0000256" key="3">
    <source>
        <dbReference type="ARBA" id="ARBA00010532"/>
    </source>
</evidence>
<dbReference type="Proteomes" id="UP000000311">
    <property type="component" value="Unassembled WGS sequence"/>
</dbReference>
<keyword evidence="6 13" id="KW-1133">Transmembrane helix</keyword>
<dbReference type="InterPro" id="IPR002159">
    <property type="entry name" value="CD36_fam"/>
</dbReference>
<sequence length="510" mass="58681">MTISVADTALDIEKKAIDHCTRRNRLYNCLIWVYCGMFLMSFVSFYVFWYTDTFSNLVFSQMKLQNDTRSFNLWQHPPVKLEYRVRIFNYTNVREFETGMASKLRVQELGPYVYRETKDRVNVVMHENGTVTFQEKTSYVWADGSSENDVVVVPNVPMMFIVAFVRDSSFAIRFLTNTVLSTLRERTFINVTAGGFLWGFDNSLFHMVKPFLMFKRDISFDKFGLLVTKSGVNKNYITMNTGSQDLHNLGMIERVNGINNRKIWGDEKCDRIMGSDGSMFPPYLIKNTSEPLYMYSHELCRNLPLHFAEQVITHGIPSLRYKLTPNAFNLSDTQNKCFCPKVNGLRVCPPAGLFDVSACNDGVPLLSSFPHFYGADKSLLEQIDGLNPRQEDHESYIDLHPRIAVPMAGWSRMQINLKVRKAIGVPFLGNLKDGTILPLIWIEVGVDKVPEFILDIFQTAYFTVTNVEMALQWGSLIVMMLSLSALVTYLWKYHVQQAEAEILQKNRPFK</sequence>
<evidence type="ECO:0000256" key="8">
    <source>
        <dbReference type="ARBA" id="ARBA00023157"/>
    </source>
</evidence>
<evidence type="ECO:0000256" key="11">
    <source>
        <dbReference type="ARBA" id="ARBA00040821"/>
    </source>
</evidence>
<feature type="transmembrane region" description="Helical" evidence="13">
    <location>
        <begin position="29"/>
        <end position="49"/>
    </location>
</feature>
<comment type="similarity">
    <text evidence="3">Belongs to the CD36 family.</text>
</comment>
<keyword evidence="5 13" id="KW-0812">Transmembrane</keyword>
<feature type="transmembrane region" description="Helical" evidence="13">
    <location>
        <begin position="470"/>
        <end position="491"/>
    </location>
</feature>
<evidence type="ECO:0000256" key="12">
    <source>
        <dbReference type="ARBA" id="ARBA00042244"/>
    </source>
</evidence>
<dbReference type="OMA" id="NPRQEDH"/>
<keyword evidence="8" id="KW-1015">Disulfide bond</keyword>
<dbReference type="GO" id="GO:0005044">
    <property type="term" value="F:scavenger receptor activity"/>
    <property type="evidence" value="ECO:0007669"/>
    <property type="project" value="TreeGrafter"/>
</dbReference>